<organism evidence="1 2">
    <name type="scientific">Pectobacterium phage vB_PcaM_CBB</name>
    <dbReference type="NCBI Taxonomy" id="2772511"/>
    <lineage>
        <taxon>Viruses</taxon>
        <taxon>Duplodnaviria</taxon>
        <taxon>Heunggongvirae</taxon>
        <taxon>Uroviricota</taxon>
        <taxon>Caudoviricetes</taxon>
        <taxon>Mimasvirus</taxon>
        <taxon>Mimasvirus CBB</taxon>
    </lineage>
</organism>
<evidence type="ECO:0000313" key="2">
    <source>
        <dbReference type="Proteomes" id="UP000223891"/>
    </source>
</evidence>
<reference evidence="2" key="1">
    <citation type="submission" date="2016-01" db="EMBL/GenBank/DDBJ databases">
        <title>Isolation and Characterization of Enterobacteria phage CBB.</title>
        <authorList>
            <person name="Buttimer C.T.H."/>
            <person name="Hendrix H."/>
            <person name="Alexandre H."/>
            <person name="O'Mahony J."/>
            <person name="Lavigne R."/>
            <person name="Coffey A."/>
        </authorList>
    </citation>
    <scope>NUCLEOTIDE SEQUENCE [LARGE SCALE GENOMIC DNA]</scope>
</reference>
<dbReference type="EMBL" id="KU574722">
    <property type="protein sequence ID" value="AMM43860.1"/>
    <property type="molecule type" value="Genomic_DNA"/>
</dbReference>
<keyword evidence="2" id="KW-1185">Reference proteome</keyword>
<evidence type="ECO:0000313" key="1">
    <source>
        <dbReference type="EMBL" id="AMM43860.1"/>
    </source>
</evidence>
<dbReference type="Proteomes" id="UP000223891">
    <property type="component" value="Segment"/>
</dbReference>
<name>A0A1L2CUZ6_9CAUD</name>
<proteinExistence type="predicted"/>
<accession>A0A1L2CUZ6</accession>
<gene>
    <name evidence="1" type="ORF">CBB_296</name>
</gene>
<sequence length="72" mass="8354">MRSVDTKNGYSVIVSNEEYRLIKKVDANIQVPVESLSEYYQELGEKLYSRGVLNKVENDGTEYFVSMKRSKQ</sequence>
<protein>
    <submittedName>
        <fullName evidence="1">Uncharacterized protein</fullName>
    </submittedName>
</protein>